<dbReference type="Proteomes" id="UP000005237">
    <property type="component" value="Unassembled WGS sequence"/>
</dbReference>
<accession>A0A8R1IFG8</accession>
<name>A0A8R1IFG8_CAEJA</name>
<organism evidence="2 3">
    <name type="scientific">Caenorhabditis japonica</name>
    <dbReference type="NCBI Taxonomy" id="281687"/>
    <lineage>
        <taxon>Eukaryota</taxon>
        <taxon>Metazoa</taxon>
        <taxon>Ecdysozoa</taxon>
        <taxon>Nematoda</taxon>
        <taxon>Chromadorea</taxon>
        <taxon>Rhabditida</taxon>
        <taxon>Rhabditina</taxon>
        <taxon>Rhabditomorpha</taxon>
        <taxon>Rhabditoidea</taxon>
        <taxon>Rhabditidae</taxon>
        <taxon>Peloderinae</taxon>
        <taxon>Caenorhabditis</taxon>
    </lineage>
</organism>
<feature type="compositionally biased region" description="Acidic residues" evidence="1">
    <location>
        <begin position="30"/>
        <end position="40"/>
    </location>
</feature>
<keyword evidence="3" id="KW-1185">Reference proteome</keyword>
<evidence type="ECO:0000256" key="1">
    <source>
        <dbReference type="SAM" id="MobiDB-lite"/>
    </source>
</evidence>
<reference evidence="3" key="1">
    <citation type="submission" date="2010-08" db="EMBL/GenBank/DDBJ databases">
        <authorList>
            <consortium name="Caenorhabditis japonica Sequencing Consortium"/>
            <person name="Wilson R.K."/>
        </authorList>
    </citation>
    <scope>NUCLEOTIDE SEQUENCE [LARGE SCALE GENOMIC DNA]</scope>
    <source>
        <strain evidence="3">DF5081</strain>
    </source>
</reference>
<dbReference type="EnsemblMetazoa" id="CJA25747b.1">
    <property type="protein sequence ID" value="CJA25747b.1"/>
    <property type="gene ID" value="WBGene00181319"/>
</dbReference>
<dbReference type="AlphaFoldDB" id="A0A8R1IFG8"/>
<sequence length="182" mass="20566">MHVHCAIGANLQHFIPSAFQSTNSWKEGEVDLNNEPEAPEIPDAISEVPKNQRISNEESKGTPKEIKNEKRIFKFNPAGQEPFDVEEILTHSPIKLEERMSANVRPGEKRVILSLNAGHSASNLQGCSDWNCEFTHDSSRMNEADAVLISYEKPDFEPTPNQYVVYFSQVTLNFNFLLMCTV</sequence>
<feature type="compositionally biased region" description="Basic and acidic residues" evidence="1">
    <location>
        <begin position="55"/>
        <end position="69"/>
    </location>
</feature>
<evidence type="ECO:0000313" key="3">
    <source>
        <dbReference type="Proteomes" id="UP000005237"/>
    </source>
</evidence>
<evidence type="ECO:0000313" key="2">
    <source>
        <dbReference type="EnsemblMetazoa" id="CJA25747b.1"/>
    </source>
</evidence>
<feature type="region of interest" description="Disordered" evidence="1">
    <location>
        <begin position="26"/>
        <end position="69"/>
    </location>
</feature>
<reference evidence="2" key="2">
    <citation type="submission" date="2022-06" db="UniProtKB">
        <authorList>
            <consortium name="EnsemblMetazoa"/>
        </authorList>
    </citation>
    <scope>IDENTIFICATION</scope>
    <source>
        <strain evidence="2">DF5081</strain>
    </source>
</reference>
<protein>
    <submittedName>
        <fullName evidence="2">Uncharacterized protein</fullName>
    </submittedName>
</protein>
<proteinExistence type="predicted"/>